<dbReference type="InterPro" id="IPR029058">
    <property type="entry name" value="AB_hydrolase_fold"/>
</dbReference>
<keyword evidence="5" id="KW-0732">Signal</keyword>
<dbReference type="Gene3D" id="3.40.50.1820">
    <property type="entry name" value="alpha/beta hydrolase"/>
    <property type="match status" value="1"/>
</dbReference>
<evidence type="ECO:0000313" key="9">
    <source>
        <dbReference type="Proteomes" id="UP000184391"/>
    </source>
</evidence>
<evidence type="ECO:0000259" key="7">
    <source>
        <dbReference type="Pfam" id="PF02897"/>
    </source>
</evidence>
<evidence type="ECO:0000256" key="1">
    <source>
        <dbReference type="ARBA" id="ARBA00005228"/>
    </source>
</evidence>
<feature type="domain" description="Peptidase S9A N-terminal" evidence="7">
    <location>
        <begin position="54"/>
        <end position="455"/>
    </location>
</feature>
<dbReference type="InterPro" id="IPR051543">
    <property type="entry name" value="Serine_Peptidase_S9A"/>
</dbReference>
<dbReference type="EMBL" id="FRDF01000010">
    <property type="protein sequence ID" value="SHN58940.1"/>
    <property type="molecule type" value="Genomic_DNA"/>
</dbReference>
<feature type="chain" id="PRO_5013337282" evidence="5">
    <location>
        <begin position="23"/>
        <end position="745"/>
    </location>
</feature>
<dbReference type="InterPro" id="IPR023302">
    <property type="entry name" value="Pept_S9A_N"/>
</dbReference>
<keyword evidence="4" id="KW-0720">Serine protease</keyword>
<dbReference type="OrthoDB" id="9801421at2"/>
<name>A0A1M7SKD6_9SPHN</name>
<evidence type="ECO:0000313" key="8">
    <source>
        <dbReference type="EMBL" id="SHN58940.1"/>
    </source>
</evidence>
<dbReference type="InterPro" id="IPR002470">
    <property type="entry name" value="Peptidase_S9A"/>
</dbReference>
<keyword evidence="9" id="KW-1185">Reference proteome</keyword>
<dbReference type="Gene3D" id="2.130.10.120">
    <property type="entry name" value="Prolyl oligopeptidase, N-terminal domain"/>
    <property type="match status" value="1"/>
</dbReference>
<dbReference type="SUPFAM" id="SSF53474">
    <property type="entry name" value="alpha/beta-Hydrolases"/>
    <property type="match status" value="1"/>
</dbReference>
<comment type="similarity">
    <text evidence="1">Belongs to the peptidase S9A family.</text>
</comment>
<reference evidence="9" key="1">
    <citation type="submission" date="2016-12" db="EMBL/GenBank/DDBJ databases">
        <authorList>
            <person name="Varghese N."/>
            <person name="Submissions S."/>
        </authorList>
    </citation>
    <scope>NUCLEOTIDE SEQUENCE [LARGE SCALE GENOMIC DNA]</scope>
    <source>
        <strain evidence="9">DSM 11032</strain>
    </source>
</reference>
<keyword evidence="3" id="KW-0378">Hydrolase</keyword>
<dbReference type="Proteomes" id="UP000184391">
    <property type="component" value="Unassembled WGS sequence"/>
</dbReference>
<dbReference type="RefSeq" id="WP_072674507.1">
    <property type="nucleotide sequence ID" value="NZ_FRDF01000010.1"/>
</dbReference>
<dbReference type="InterPro" id="IPR001375">
    <property type="entry name" value="Peptidase_S9_cat"/>
</dbReference>
<keyword evidence="2" id="KW-0645">Protease</keyword>
<evidence type="ECO:0000256" key="3">
    <source>
        <dbReference type="ARBA" id="ARBA00022801"/>
    </source>
</evidence>
<dbReference type="PANTHER" id="PTHR11757:SF19">
    <property type="entry name" value="PROLYL ENDOPEPTIDASE-LIKE"/>
    <property type="match status" value="1"/>
</dbReference>
<dbReference type="GO" id="GO:0006508">
    <property type="term" value="P:proteolysis"/>
    <property type="evidence" value="ECO:0007669"/>
    <property type="project" value="UniProtKB-KW"/>
</dbReference>
<proteinExistence type="inferred from homology"/>
<dbReference type="PANTHER" id="PTHR11757">
    <property type="entry name" value="PROTEASE FAMILY S9A OLIGOPEPTIDASE"/>
    <property type="match status" value="1"/>
</dbReference>
<organism evidence="8 9">
    <name type="scientific">Erythrobacter sanguineus</name>
    <dbReference type="NCBI Taxonomy" id="198312"/>
    <lineage>
        <taxon>Bacteria</taxon>
        <taxon>Pseudomonadati</taxon>
        <taxon>Pseudomonadota</taxon>
        <taxon>Alphaproteobacteria</taxon>
        <taxon>Sphingomonadales</taxon>
        <taxon>Erythrobacteraceae</taxon>
        <taxon>Erythrobacter/Porphyrobacter group</taxon>
        <taxon>Erythrobacter</taxon>
    </lineage>
</organism>
<dbReference type="PRINTS" id="PR00862">
    <property type="entry name" value="PROLIGOPTASE"/>
</dbReference>
<accession>A0A1M7SKD6</accession>
<evidence type="ECO:0000256" key="5">
    <source>
        <dbReference type="SAM" id="SignalP"/>
    </source>
</evidence>
<feature type="signal peptide" evidence="5">
    <location>
        <begin position="1"/>
        <end position="22"/>
    </location>
</feature>
<dbReference type="Pfam" id="PF02897">
    <property type="entry name" value="Peptidase_S9_N"/>
    <property type="match status" value="1"/>
</dbReference>
<dbReference type="Pfam" id="PF00326">
    <property type="entry name" value="Peptidase_S9"/>
    <property type="match status" value="1"/>
</dbReference>
<gene>
    <name evidence="8" type="ORF">SAMN02745193_01887</name>
</gene>
<evidence type="ECO:0000256" key="4">
    <source>
        <dbReference type="ARBA" id="ARBA00022825"/>
    </source>
</evidence>
<dbReference type="GO" id="GO:0004252">
    <property type="term" value="F:serine-type endopeptidase activity"/>
    <property type="evidence" value="ECO:0007669"/>
    <property type="project" value="InterPro"/>
</dbReference>
<protein>
    <submittedName>
        <fullName evidence="8">Oligopeptidase B. Serine peptidase. MEROPS family S09A</fullName>
    </submittedName>
</protein>
<evidence type="ECO:0000256" key="2">
    <source>
        <dbReference type="ARBA" id="ARBA00022670"/>
    </source>
</evidence>
<feature type="domain" description="Peptidase S9 prolyl oligopeptidase catalytic" evidence="6">
    <location>
        <begin position="522"/>
        <end position="737"/>
    </location>
</feature>
<sequence>MTRQPSTFALAAALAATIFPLAATTAANNEEPTRVTTSSAAAAVQTPAADIKPPVAAKRPHSYTYHGITISDPYDWLYDKSYPVVDDQEVLDHLKAENAFFEAHMAAQGPLTEALFTEMRARIKEDDSTVPQKDGDWIYWSEFEEGAQYRKHWRKPAAGGEPQLLIDENVLAEGIEYFRLGAASVSQNGRFLAFSTDTNGSERYTARIKDLETGELLPDELANLRGGLTWVAGDTALVYGPATEEWRTLEAKLHVIGTPVEQDVTLYKEEDQSFGVGTGLTAQEDWLIIATGDNETSEVRIVPAANPTAEPILVKARQKGVEYSVDIRDGELWVLTNDAHINFRLAKAPLRNPDAWETVLTGSDEFYLTDFDLYKDFFVTEGRRNGLDQIELRTYDAPTVAKPIAFPEASYTAGLSNNPEYAMSKLRLAYQSMVTPSTVYDYDVASGGLEQLKQQEIPSGYDATQYVTERVTVEARDGTMVPVSVVMRKDRAEILKAAGIEGPGPLHLYAYGAYGYAIPPGFSTTRLSLVDRGFAYAIAHIRGGDDLGRRWYLQGKLFERANTFNDFVDAGRGLIAQGYTAEGMVTASGGSAGGELMGAIINQDPAQYGAIVAHVPFVDVLGTMLNEKLPLTPGEWQEWGNPITDKAAFAYILSYSPYDQVAARDYPPMLVTAGLNDPRVTYWEPAKWVAKLREVKTDDNLLLMKTNMGAGHGGQSGRWNSLKETAEEFAFILWQMGMAGETGAE</sequence>
<evidence type="ECO:0000259" key="6">
    <source>
        <dbReference type="Pfam" id="PF00326"/>
    </source>
</evidence>
<dbReference type="SUPFAM" id="SSF50993">
    <property type="entry name" value="Peptidase/esterase 'gauge' domain"/>
    <property type="match status" value="1"/>
</dbReference>
<dbReference type="STRING" id="198312.SAMN02745193_01887"/>
<dbReference type="AlphaFoldDB" id="A0A1M7SKD6"/>